<keyword evidence="3" id="KW-0862">Zinc</keyword>
<dbReference type="PANTHER" id="PTHR33337:SF33">
    <property type="entry name" value="CENP-V_GFA DOMAIN-CONTAINING PROTEIN"/>
    <property type="match status" value="1"/>
</dbReference>
<comment type="similarity">
    <text evidence="1">Belongs to the Gfa family.</text>
</comment>
<evidence type="ECO:0000256" key="4">
    <source>
        <dbReference type="ARBA" id="ARBA00023239"/>
    </source>
</evidence>
<protein>
    <recommendedName>
        <fullName evidence="5">CENP-V/GFA domain-containing protein</fullName>
    </recommendedName>
</protein>
<evidence type="ECO:0000313" key="6">
    <source>
        <dbReference type="EMBL" id="KAF2007456.1"/>
    </source>
</evidence>
<dbReference type="GO" id="GO:0046872">
    <property type="term" value="F:metal ion binding"/>
    <property type="evidence" value="ECO:0007669"/>
    <property type="project" value="UniProtKB-KW"/>
</dbReference>
<dbReference type="EMBL" id="ML977557">
    <property type="protein sequence ID" value="KAF2007456.1"/>
    <property type="molecule type" value="Genomic_DNA"/>
</dbReference>
<accession>A0A6A5X3I4</accession>
<dbReference type="Gene3D" id="3.90.1590.10">
    <property type="entry name" value="glutathione-dependent formaldehyde- activating enzyme (gfa)"/>
    <property type="match status" value="1"/>
</dbReference>
<keyword evidence="7" id="KW-1185">Reference proteome</keyword>
<keyword evidence="4" id="KW-0456">Lyase</keyword>
<keyword evidence="2" id="KW-0479">Metal-binding</keyword>
<dbReference type="InterPro" id="IPR006913">
    <property type="entry name" value="CENP-V/GFA"/>
</dbReference>
<evidence type="ECO:0000259" key="5">
    <source>
        <dbReference type="PROSITE" id="PS51891"/>
    </source>
</evidence>
<dbReference type="OrthoDB" id="406544at2759"/>
<organism evidence="6 7">
    <name type="scientific">Amniculicola lignicola CBS 123094</name>
    <dbReference type="NCBI Taxonomy" id="1392246"/>
    <lineage>
        <taxon>Eukaryota</taxon>
        <taxon>Fungi</taxon>
        <taxon>Dikarya</taxon>
        <taxon>Ascomycota</taxon>
        <taxon>Pezizomycotina</taxon>
        <taxon>Dothideomycetes</taxon>
        <taxon>Pleosporomycetidae</taxon>
        <taxon>Pleosporales</taxon>
        <taxon>Amniculicolaceae</taxon>
        <taxon>Amniculicola</taxon>
    </lineage>
</organism>
<dbReference type="InterPro" id="IPR011057">
    <property type="entry name" value="Mss4-like_sf"/>
</dbReference>
<dbReference type="PANTHER" id="PTHR33337">
    <property type="entry name" value="GFA DOMAIN-CONTAINING PROTEIN"/>
    <property type="match status" value="1"/>
</dbReference>
<evidence type="ECO:0000313" key="7">
    <source>
        <dbReference type="Proteomes" id="UP000799779"/>
    </source>
</evidence>
<feature type="domain" description="CENP-V/GFA" evidence="5">
    <location>
        <begin position="16"/>
        <end position="152"/>
    </location>
</feature>
<sequence length="190" mass="21637">MGIPAHDTSITTFEPLKGHCTCKHITYTVTAPPLVTHCCHCTWCQRETGTAFALNSVVESTLFELTSYASPLLIKTPSNSGNGQLIARCPRCYVTVYSHYPGAGKLMTFFRAGTLDDASRERVLPDVHIFAESKVSWVDLEGEKKRGVKVYDEYYEREEVWKADMVERRRKYLEEVEEGRRNSDYSLEIV</sequence>
<evidence type="ECO:0000256" key="2">
    <source>
        <dbReference type="ARBA" id="ARBA00022723"/>
    </source>
</evidence>
<dbReference type="AlphaFoldDB" id="A0A6A5X3I4"/>
<proteinExistence type="inferred from homology"/>
<dbReference type="Proteomes" id="UP000799779">
    <property type="component" value="Unassembled WGS sequence"/>
</dbReference>
<dbReference type="SUPFAM" id="SSF51316">
    <property type="entry name" value="Mss4-like"/>
    <property type="match status" value="1"/>
</dbReference>
<dbReference type="Pfam" id="PF04828">
    <property type="entry name" value="GFA"/>
    <property type="match status" value="1"/>
</dbReference>
<evidence type="ECO:0000256" key="1">
    <source>
        <dbReference type="ARBA" id="ARBA00005495"/>
    </source>
</evidence>
<dbReference type="PROSITE" id="PS51891">
    <property type="entry name" value="CENP_V_GFA"/>
    <property type="match status" value="1"/>
</dbReference>
<evidence type="ECO:0000256" key="3">
    <source>
        <dbReference type="ARBA" id="ARBA00022833"/>
    </source>
</evidence>
<name>A0A6A5X3I4_9PLEO</name>
<gene>
    <name evidence="6" type="ORF">P154DRAFT_517176</name>
</gene>
<dbReference type="GO" id="GO:0016846">
    <property type="term" value="F:carbon-sulfur lyase activity"/>
    <property type="evidence" value="ECO:0007669"/>
    <property type="project" value="InterPro"/>
</dbReference>
<reference evidence="6" key="1">
    <citation type="journal article" date="2020" name="Stud. Mycol.">
        <title>101 Dothideomycetes genomes: a test case for predicting lifestyles and emergence of pathogens.</title>
        <authorList>
            <person name="Haridas S."/>
            <person name="Albert R."/>
            <person name="Binder M."/>
            <person name="Bloem J."/>
            <person name="Labutti K."/>
            <person name="Salamov A."/>
            <person name="Andreopoulos B."/>
            <person name="Baker S."/>
            <person name="Barry K."/>
            <person name="Bills G."/>
            <person name="Bluhm B."/>
            <person name="Cannon C."/>
            <person name="Castanera R."/>
            <person name="Culley D."/>
            <person name="Daum C."/>
            <person name="Ezra D."/>
            <person name="Gonzalez J."/>
            <person name="Henrissat B."/>
            <person name="Kuo A."/>
            <person name="Liang C."/>
            <person name="Lipzen A."/>
            <person name="Lutzoni F."/>
            <person name="Magnuson J."/>
            <person name="Mondo S."/>
            <person name="Nolan M."/>
            <person name="Ohm R."/>
            <person name="Pangilinan J."/>
            <person name="Park H.-J."/>
            <person name="Ramirez L."/>
            <person name="Alfaro M."/>
            <person name="Sun H."/>
            <person name="Tritt A."/>
            <person name="Yoshinaga Y."/>
            <person name="Zwiers L.-H."/>
            <person name="Turgeon B."/>
            <person name="Goodwin S."/>
            <person name="Spatafora J."/>
            <person name="Crous P."/>
            <person name="Grigoriev I."/>
        </authorList>
    </citation>
    <scope>NUCLEOTIDE SEQUENCE</scope>
    <source>
        <strain evidence="6">CBS 123094</strain>
    </source>
</reference>